<evidence type="ECO:0000313" key="2">
    <source>
        <dbReference type="EMBL" id="ONN40264.1"/>
    </source>
</evidence>
<keyword evidence="1" id="KW-1133">Transmembrane helix</keyword>
<proteinExistence type="predicted"/>
<dbReference type="RefSeq" id="WP_077152135.1">
    <property type="nucleotide sequence ID" value="NZ_CABMMO010000023.1"/>
</dbReference>
<accession>A0A1V2UAH2</accession>
<gene>
    <name evidence="2" type="ORF">BTN92_15495</name>
</gene>
<feature type="transmembrane region" description="Helical" evidence="1">
    <location>
        <begin position="6"/>
        <end position="25"/>
    </location>
</feature>
<evidence type="ECO:0000256" key="1">
    <source>
        <dbReference type="SAM" id="Phobius"/>
    </source>
</evidence>
<keyword evidence="1" id="KW-0472">Membrane</keyword>
<sequence>MDKKKLKILVVFLNIIFFSITFYFIRKKAYEIKLEDGMFSYAIQQGIPKEKIKKTNMKYYPKGQRYEYEVYINNLDDNKYFIFSYILKESPFKTYLFQEKIDTTSIDSSAYIDGSIVGVEDKMAKPLLDKIQ</sequence>
<evidence type="ECO:0000313" key="3">
    <source>
        <dbReference type="Proteomes" id="UP000189299"/>
    </source>
</evidence>
<dbReference type="OrthoDB" id="9972298at2"/>
<dbReference type="EMBL" id="MSTR01000023">
    <property type="protein sequence ID" value="ONN40264.1"/>
    <property type="molecule type" value="Genomic_DNA"/>
</dbReference>
<comment type="caution">
    <text evidence="2">The sequence shown here is derived from an EMBL/GenBank/DDBJ whole genome shotgun (WGS) entry which is preliminary data.</text>
</comment>
<name>A0A1V2UAH2_ENTMU</name>
<organism evidence="2 3">
    <name type="scientific">Enterococcus mundtii</name>
    <dbReference type="NCBI Taxonomy" id="53346"/>
    <lineage>
        <taxon>Bacteria</taxon>
        <taxon>Bacillati</taxon>
        <taxon>Bacillota</taxon>
        <taxon>Bacilli</taxon>
        <taxon>Lactobacillales</taxon>
        <taxon>Enterococcaceae</taxon>
        <taxon>Enterococcus</taxon>
    </lineage>
</organism>
<dbReference type="AlphaFoldDB" id="A0A1V2UAH2"/>
<reference evidence="2 3" key="1">
    <citation type="submission" date="2016-12" db="EMBL/GenBank/DDBJ databases">
        <authorList>
            <person name="Song W.-J."/>
            <person name="Kurnit D.M."/>
        </authorList>
    </citation>
    <scope>NUCLEOTIDE SEQUENCE [LARGE SCALE GENOMIC DNA]</scope>
    <source>
        <strain evidence="2 3">CGB1038-1_S1</strain>
    </source>
</reference>
<dbReference type="Proteomes" id="UP000189299">
    <property type="component" value="Unassembled WGS sequence"/>
</dbReference>
<protein>
    <submittedName>
        <fullName evidence="2">Uncharacterized protein</fullName>
    </submittedName>
</protein>
<keyword evidence="1" id="KW-0812">Transmembrane</keyword>